<sequence length="254" mass="29089">MEIIKAVIIDDENDNVELLEHFLKTYCPTITVVGKGNTVEEGINIISLQKPQLLFLDIELNNNNTAFDILDKVNYTSYKAIFVTAYNEYAIKAFKYNAVDYILKPINIDDLVNAVNKILIDIERSLYTSQIQMKLFSQSLNNLNEKLEVIAVPSLNQIDVVNLDSISYLESHERYTIFHKIDSSKVVASRNIGEYEAILPSKTFYRIHHSYLVNITKIVKINKSEGSYCEMINGIMLPISRRRNDGLSNLLMLK</sequence>
<comment type="caution">
    <text evidence="4">The sequence shown here is derived from an EMBL/GenBank/DDBJ whole genome shotgun (WGS) entry which is preliminary data.</text>
</comment>
<dbReference type="InterPro" id="IPR007492">
    <property type="entry name" value="LytTR_DNA-bd_dom"/>
</dbReference>
<dbReference type="PANTHER" id="PTHR37299">
    <property type="entry name" value="TRANSCRIPTIONAL REGULATOR-RELATED"/>
    <property type="match status" value="1"/>
</dbReference>
<dbReference type="InterPro" id="IPR011006">
    <property type="entry name" value="CheY-like_superfamily"/>
</dbReference>
<accession>A0ABN1JGH1</accession>
<reference evidence="4 5" key="1">
    <citation type="journal article" date="2019" name="Int. J. Syst. Evol. Microbiol.">
        <title>The Global Catalogue of Microorganisms (GCM) 10K type strain sequencing project: providing services to taxonomists for standard genome sequencing and annotation.</title>
        <authorList>
            <consortium name="The Broad Institute Genomics Platform"/>
            <consortium name="The Broad Institute Genome Sequencing Center for Infectious Disease"/>
            <person name="Wu L."/>
            <person name="Ma J."/>
        </authorList>
    </citation>
    <scope>NUCLEOTIDE SEQUENCE [LARGE SCALE GENOMIC DNA]</scope>
    <source>
        <strain evidence="4 5">JCM 15976</strain>
    </source>
</reference>
<name>A0ABN1JGH1_9FLAO</name>
<evidence type="ECO:0000259" key="2">
    <source>
        <dbReference type="PROSITE" id="PS50110"/>
    </source>
</evidence>
<feature type="domain" description="HTH LytTR-type" evidence="3">
    <location>
        <begin position="150"/>
        <end position="253"/>
    </location>
</feature>
<dbReference type="PROSITE" id="PS50110">
    <property type="entry name" value="RESPONSE_REGULATORY"/>
    <property type="match status" value="1"/>
</dbReference>
<keyword evidence="5" id="KW-1185">Reference proteome</keyword>
<evidence type="ECO:0000313" key="5">
    <source>
        <dbReference type="Proteomes" id="UP001500736"/>
    </source>
</evidence>
<organism evidence="4 5">
    <name type="scientific">Gaetbulibacter jejuensis</name>
    <dbReference type="NCBI Taxonomy" id="584607"/>
    <lineage>
        <taxon>Bacteria</taxon>
        <taxon>Pseudomonadati</taxon>
        <taxon>Bacteroidota</taxon>
        <taxon>Flavobacteriia</taxon>
        <taxon>Flavobacteriales</taxon>
        <taxon>Flavobacteriaceae</taxon>
        <taxon>Gaetbulibacter</taxon>
    </lineage>
</organism>
<dbReference type="Pfam" id="PF04397">
    <property type="entry name" value="LytTR"/>
    <property type="match status" value="1"/>
</dbReference>
<dbReference type="InterPro" id="IPR001789">
    <property type="entry name" value="Sig_transdc_resp-reg_receiver"/>
</dbReference>
<dbReference type="Proteomes" id="UP001500736">
    <property type="component" value="Unassembled WGS sequence"/>
</dbReference>
<dbReference type="EMBL" id="BAAAGF010000001">
    <property type="protein sequence ID" value="GAA0739237.1"/>
    <property type="molecule type" value="Genomic_DNA"/>
</dbReference>
<dbReference type="Gene3D" id="3.40.50.2300">
    <property type="match status" value="1"/>
</dbReference>
<feature type="domain" description="Response regulatory" evidence="2">
    <location>
        <begin position="5"/>
        <end position="119"/>
    </location>
</feature>
<dbReference type="Gene3D" id="2.40.50.1020">
    <property type="entry name" value="LytTr DNA-binding domain"/>
    <property type="match status" value="1"/>
</dbReference>
<dbReference type="InterPro" id="IPR046947">
    <property type="entry name" value="LytR-like"/>
</dbReference>
<dbReference type="PANTHER" id="PTHR37299:SF1">
    <property type="entry name" value="STAGE 0 SPORULATION PROTEIN A HOMOLOG"/>
    <property type="match status" value="1"/>
</dbReference>
<dbReference type="SMART" id="SM00850">
    <property type="entry name" value="LytTR"/>
    <property type="match status" value="1"/>
</dbReference>
<evidence type="ECO:0000259" key="3">
    <source>
        <dbReference type="PROSITE" id="PS50930"/>
    </source>
</evidence>
<dbReference type="SMART" id="SM00448">
    <property type="entry name" value="REC"/>
    <property type="match status" value="1"/>
</dbReference>
<dbReference type="SUPFAM" id="SSF52172">
    <property type="entry name" value="CheY-like"/>
    <property type="match status" value="1"/>
</dbReference>
<keyword evidence="4" id="KW-0238">DNA-binding</keyword>
<dbReference type="PROSITE" id="PS50930">
    <property type="entry name" value="HTH_LYTTR"/>
    <property type="match status" value="1"/>
</dbReference>
<evidence type="ECO:0000313" key="4">
    <source>
        <dbReference type="EMBL" id="GAA0739237.1"/>
    </source>
</evidence>
<keyword evidence="1" id="KW-0597">Phosphoprotein</keyword>
<dbReference type="Pfam" id="PF00072">
    <property type="entry name" value="Response_reg"/>
    <property type="match status" value="1"/>
</dbReference>
<gene>
    <name evidence="4" type="ORF">GCM10009431_08020</name>
</gene>
<dbReference type="GO" id="GO:0003677">
    <property type="term" value="F:DNA binding"/>
    <property type="evidence" value="ECO:0007669"/>
    <property type="project" value="UniProtKB-KW"/>
</dbReference>
<protein>
    <submittedName>
        <fullName evidence="4">LytTR family DNA-binding domain-containing protein</fullName>
    </submittedName>
</protein>
<dbReference type="RefSeq" id="WP_343795971.1">
    <property type="nucleotide sequence ID" value="NZ_BAAAGF010000001.1"/>
</dbReference>
<evidence type="ECO:0000256" key="1">
    <source>
        <dbReference type="PROSITE-ProRule" id="PRU00169"/>
    </source>
</evidence>
<feature type="modified residue" description="4-aspartylphosphate" evidence="1">
    <location>
        <position position="57"/>
    </location>
</feature>
<proteinExistence type="predicted"/>